<comment type="subcellular location">
    <subcellularLocation>
        <location evidence="1">Mitochondrion</location>
    </subcellularLocation>
</comment>
<evidence type="ECO:0000313" key="9">
    <source>
        <dbReference type="EMBL" id="SVE76688.1"/>
    </source>
</evidence>
<comment type="similarity">
    <text evidence="2">Belongs to the universal ribosomal protein uL30 family.</text>
</comment>
<evidence type="ECO:0000256" key="1">
    <source>
        <dbReference type="ARBA" id="ARBA00004173"/>
    </source>
</evidence>
<evidence type="ECO:0000256" key="8">
    <source>
        <dbReference type="ARBA" id="ARBA00035356"/>
    </source>
</evidence>
<dbReference type="InterPro" id="IPR036919">
    <property type="entry name" value="Ribo_uL30_ferredoxin-like_sf"/>
</dbReference>
<evidence type="ECO:0000256" key="2">
    <source>
        <dbReference type="ARBA" id="ARBA00007594"/>
    </source>
</evidence>
<dbReference type="SUPFAM" id="SSF55129">
    <property type="entry name" value="Ribosomal protein L30p/L7e"/>
    <property type="match status" value="1"/>
</dbReference>
<evidence type="ECO:0000256" key="6">
    <source>
        <dbReference type="ARBA" id="ARBA00023274"/>
    </source>
</evidence>
<dbReference type="GO" id="GO:0006412">
    <property type="term" value="P:translation"/>
    <property type="evidence" value="ECO:0007669"/>
    <property type="project" value="InterPro"/>
</dbReference>
<dbReference type="EMBL" id="LR007069">
    <property type="protein sequence ID" value="SVE76688.1"/>
    <property type="molecule type" value="mRNA"/>
</dbReference>
<gene>
    <name evidence="9" type="primary">EOG090X0EYV</name>
</gene>
<evidence type="ECO:0000256" key="3">
    <source>
        <dbReference type="ARBA" id="ARBA00022946"/>
    </source>
</evidence>
<protein>
    <recommendedName>
        <fullName evidence="7">Large ribosomal subunit protein uL30m</fullName>
    </recommendedName>
    <alternativeName>
        <fullName evidence="8">39S ribosomal protein L30, mitochondrial</fullName>
    </alternativeName>
</protein>
<evidence type="ECO:0000256" key="4">
    <source>
        <dbReference type="ARBA" id="ARBA00022980"/>
    </source>
</evidence>
<accession>A0A4Y7M5A2</accession>
<dbReference type="PANTHER" id="PTHR15892">
    <property type="entry name" value="MITOCHONDRIAL RIBOSOMAL PROTEIN L30"/>
    <property type="match status" value="1"/>
</dbReference>
<dbReference type="FunFam" id="3.30.1390.20:FF:000005">
    <property type="entry name" value="39S ribosomal protein L30, mitochondrial"/>
    <property type="match status" value="1"/>
</dbReference>
<keyword evidence="5" id="KW-0496">Mitochondrion</keyword>
<dbReference type="AlphaFoldDB" id="A0A4Y7M5A2"/>
<keyword evidence="3" id="KW-0809">Transit peptide</keyword>
<sequence length="206" mass="23159">MLSLRNAVTTSCRFISTKKNSAATSICVTKSSATTAVESTKKLRNNQMCETDDGGQKYYGFTYYPRFPGQEEAPHEPSRALMVQRLYTLKHRPYWEKDVFTKIGLPDTVKPSQVAVVANTPSMCALLWKVKHLIRVTPITLPQGLPEDGDTTGARLQENGQLVFIPKLKSDAQQAAIQPNLADRPERMDGETLKKHLRLAWINPWN</sequence>
<dbReference type="PANTHER" id="PTHR15892:SF2">
    <property type="entry name" value="LARGE RIBOSOMAL SUBUNIT PROTEIN UL30M"/>
    <property type="match status" value="1"/>
</dbReference>
<organism evidence="9">
    <name type="scientific">Daphnia longispina</name>
    <dbReference type="NCBI Taxonomy" id="42846"/>
    <lineage>
        <taxon>Eukaryota</taxon>
        <taxon>Metazoa</taxon>
        <taxon>Ecdysozoa</taxon>
        <taxon>Arthropoda</taxon>
        <taxon>Crustacea</taxon>
        <taxon>Branchiopoda</taxon>
        <taxon>Diplostraca</taxon>
        <taxon>Cladocera</taxon>
        <taxon>Anomopoda</taxon>
        <taxon>Daphniidae</taxon>
        <taxon>Daphnia</taxon>
    </lineage>
</organism>
<keyword evidence="4" id="KW-0689">Ribosomal protein</keyword>
<keyword evidence="6" id="KW-0687">Ribonucleoprotein</keyword>
<evidence type="ECO:0000256" key="7">
    <source>
        <dbReference type="ARBA" id="ARBA00035281"/>
    </source>
</evidence>
<dbReference type="GO" id="GO:0005743">
    <property type="term" value="C:mitochondrial inner membrane"/>
    <property type="evidence" value="ECO:0007669"/>
    <property type="project" value="UniProtKB-ARBA"/>
</dbReference>
<dbReference type="InterPro" id="IPR005996">
    <property type="entry name" value="Ribosomal_uL30_bac-type"/>
</dbReference>
<proteinExistence type="evidence at transcript level"/>
<reference evidence="9" key="1">
    <citation type="submission" date="2018-08" db="EMBL/GenBank/DDBJ databases">
        <authorList>
            <person name="Cornetti L."/>
        </authorList>
    </citation>
    <scope>NUCLEOTIDE SEQUENCE</scope>
    <source>
        <strain evidence="9">FI-G-95-1_INB4-1</strain>
    </source>
</reference>
<name>A0A4Y7M5A2_9CRUS</name>
<dbReference type="GO" id="GO:0015934">
    <property type="term" value="C:large ribosomal subunit"/>
    <property type="evidence" value="ECO:0007669"/>
    <property type="project" value="InterPro"/>
</dbReference>
<evidence type="ECO:0000256" key="5">
    <source>
        <dbReference type="ARBA" id="ARBA00023128"/>
    </source>
</evidence>
<dbReference type="GO" id="GO:0003735">
    <property type="term" value="F:structural constituent of ribosome"/>
    <property type="evidence" value="ECO:0007669"/>
    <property type="project" value="InterPro"/>
</dbReference>